<dbReference type="HOGENOM" id="CLU_1548281_0_0_1"/>
<evidence type="ECO:0000313" key="2">
    <source>
        <dbReference type="Proteomes" id="UP000011064"/>
    </source>
</evidence>
<dbReference type="InParanoid" id="L8FVJ5"/>
<proteinExistence type="predicted"/>
<dbReference type="Proteomes" id="UP000011064">
    <property type="component" value="Unassembled WGS sequence"/>
</dbReference>
<dbReference type="EMBL" id="GL573170">
    <property type="protein sequence ID" value="ELR04907.1"/>
    <property type="molecule type" value="Genomic_DNA"/>
</dbReference>
<reference evidence="2" key="1">
    <citation type="submission" date="2010-09" db="EMBL/GenBank/DDBJ databases">
        <title>The genome sequence of Geomyces destructans 20631-21.</title>
        <authorList>
            <consortium name="The Broad Institute Genome Sequencing Platform"/>
            <person name="Cuomo C.A."/>
            <person name="Blehert D.S."/>
            <person name="Lorch J.M."/>
            <person name="Young S.K."/>
            <person name="Zeng Q."/>
            <person name="Gargeya S."/>
            <person name="Fitzgerald M."/>
            <person name="Haas B."/>
            <person name="Abouelleil A."/>
            <person name="Alvarado L."/>
            <person name="Arachchi H.M."/>
            <person name="Berlin A."/>
            <person name="Brown A."/>
            <person name="Chapman S.B."/>
            <person name="Chen Z."/>
            <person name="Dunbar C."/>
            <person name="Freedman E."/>
            <person name="Gearin G."/>
            <person name="Gellesch M."/>
            <person name="Goldberg J."/>
            <person name="Griggs A."/>
            <person name="Gujja S."/>
            <person name="Heiman D."/>
            <person name="Howarth C."/>
            <person name="Larson L."/>
            <person name="Lui A."/>
            <person name="MacDonald P.J.P."/>
            <person name="Montmayeur A."/>
            <person name="Murphy C."/>
            <person name="Neiman D."/>
            <person name="Pearson M."/>
            <person name="Priest M."/>
            <person name="Roberts A."/>
            <person name="Saif S."/>
            <person name="Shea T."/>
            <person name="Shenoy N."/>
            <person name="Sisk P."/>
            <person name="Stolte C."/>
            <person name="Sykes S."/>
            <person name="Wortman J."/>
            <person name="Nusbaum C."/>
            <person name="Birren B."/>
        </authorList>
    </citation>
    <scope>NUCLEOTIDE SEQUENCE [LARGE SCALE GENOMIC DNA]</scope>
    <source>
        <strain evidence="2">ATCC MYA-4855 / 20631-21</strain>
    </source>
</reference>
<keyword evidence="2" id="KW-1185">Reference proteome</keyword>
<protein>
    <submittedName>
        <fullName evidence="1">Uncharacterized protein</fullName>
    </submittedName>
</protein>
<gene>
    <name evidence="1" type="ORF">GMDG_00166</name>
</gene>
<evidence type="ECO:0000313" key="1">
    <source>
        <dbReference type="EMBL" id="ELR04907.1"/>
    </source>
</evidence>
<name>L8FVJ5_PSED2</name>
<dbReference type="AlphaFoldDB" id="L8FVJ5"/>
<accession>L8FVJ5</accession>
<dbReference type="VEuPathDB" id="FungiDB:GMDG_00166"/>
<organism evidence="1 2">
    <name type="scientific">Pseudogymnoascus destructans (strain ATCC MYA-4855 / 20631-21)</name>
    <name type="common">Bat white-nose syndrome fungus</name>
    <name type="synonym">Geomyces destructans</name>
    <dbReference type="NCBI Taxonomy" id="658429"/>
    <lineage>
        <taxon>Eukaryota</taxon>
        <taxon>Fungi</taxon>
        <taxon>Dikarya</taxon>
        <taxon>Ascomycota</taxon>
        <taxon>Pezizomycotina</taxon>
        <taxon>Leotiomycetes</taxon>
        <taxon>Thelebolales</taxon>
        <taxon>Thelebolaceae</taxon>
        <taxon>Pseudogymnoascus</taxon>
    </lineage>
</organism>
<sequence>MPRAYGPKKGKNRFTPLKPLLKDAIIDPSLPKSVTVLSQDASASVQVMSEKSIFEDDDLQSNNEDPNDTLIEDTGFVSRYELRSCAQTIDSSSQKPRTTKKMRAAAAKEANATNFECEGRRSAGDVHPGKLDRVIAKEIDHYKLPNAEDIEGYWKERTDMINREARFVFLLHF</sequence>